<keyword evidence="5" id="KW-0862">Zinc</keyword>
<feature type="chain" id="PRO_5046704302" description="High-affinity zinc uptake system protein ZnuA" evidence="7">
    <location>
        <begin position="20"/>
        <end position="374"/>
    </location>
</feature>
<feature type="region of interest" description="Disordered" evidence="6">
    <location>
        <begin position="120"/>
        <end position="209"/>
    </location>
</feature>
<dbReference type="SUPFAM" id="SSF53807">
    <property type="entry name" value="Helical backbone' metal receptor"/>
    <property type="match status" value="1"/>
</dbReference>
<dbReference type="Proteomes" id="UP001210720">
    <property type="component" value="Unassembled WGS sequence"/>
</dbReference>
<keyword evidence="5" id="KW-0406">Ion transport</keyword>
<dbReference type="Pfam" id="PF01297">
    <property type="entry name" value="ZnuA"/>
    <property type="match status" value="1"/>
</dbReference>
<evidence type="ECO:0000256" key="5">
    <source>
        <dbReference type="ARBA" id="ARBA00022906"/>
    </source>
</evidence>
<gene>
    <name evidence="8" type="ORF">PFY00_11920</name>
</gene>
<dbReference type="InterPro" id="IPR050492">
    <property type="entry name" value="Bact_metal-bind_prot9"/>
</dbReference>
<comment type="similarity">
    <text evidence="1">Belongs to the bacterial solute-binding protein 9 family.</text>
</comment>
<evidence type="ECO:0000256" key="7">
    <source>
        <dbReference type="SAM" id="SignalP"/>
    </source>
</evidence>
<dbReference type="Gene3D" id="3.40.50.1980">
    <property type="entry name" value="Nitrogenase molybdenum iron protein domain"/>
    <property type="match status" value="3"/>
</dbReference>
<sequence length="374" mass="40588">MKKTALFLGITCSTSIAHADAPAIITDIAPVQSLAAMVSGDLGVPSRLMTQAGSTHDLALKPSQAREIAKADLIIWIGPDLSPGLERSFDALAPDVVRLTLSETDGTIRLNYREADDFGLDHHDDEHADEHGHKEDHDEEHDHADEHKDEHEHDEEHDHADEHKDEHEHDEEHDHADEHKDEHDHEEEHADEHGHDDEHDHAHDGVDPHLWLDPANAAVWVDAIAKALSDLDPENATTYMANAESAKSEIMSLRTTIEAQLNELEGAPLLVAHDAYQYFEAAFDLEVLGSVSDSDAKASGPARLAELKELVEEQKPACIILDPSTDTDLVAAVADSSVPTIAVDPAGTDLPEGSGQYAALMGGMAQALVDCAKA</sequence>
<proteinExistence type="inferred from homology"/>
<evidence type="ECO:0000256" key="4">
    <source>
        <dbReference type="ARBA" id="ARBA00022729"/>
    </source>
</evidence>
<keyword evidence="4 7" id="KW-0732">Signal</keyword>
<dbReference type="PANTHER" id="PTHR42953">
    <property type="entry name" value="HIGH-AFFINITY ZINC UPTAKE SYSTEM PROTEIN ZNUA-RELATED"/>
    <property type="match status" value="1"/>
</dbReference>
<evidence type="ECO:0000313" key="8">
    <source>
        <dbReference type="EMBL" id="MDA7425437.1"/>
    </source>
</evidence>
<feature type="signal peptide" evidence="7">
    <location>
        <begin position="1"/>
        <end position="19"/>
    </location>
</feature>
<comment type="caution">
    <text evidence="8">The sequence shown here is derived from an EMBL/GenBank/DDBJ whole genome shotgun (WGS) entry which is preliminary data.</text>
</comment>
<protein>
    <recommendedName>
        <fullName evidence="2">High-affinity zinc uptake system protein ZnuA</fullName>
    </recommendedName>
</protein>
<reference evidence="8 9" key="1">
    <citation type="submission" date="2023-01" db="EMBL/GenBank/DDBJ databases">
        <title>Thalassococcus onchidii sp. nov., isolated from a marine invertebrate from the South China Sea.</title>
        <authorList>
            <person name="Xu S."/>
            <person name="Liu Z."/>
            <person name="Xu Y."/>
        </authorList>
    </citation>
    <scope>NUCLEOTIDE SEQUENCE [LARGE SCALE GENOMIC DNA]</scope>
    <source>
        <strain evidence="8 9">KCTC 32084</strain>
    </source>
</reference>
<name>A0ABT4XU01_9RHOB</name>
<keyword evidence="9" id="KW-1185">Reference proteome</keyword>
<dbReference type="EMBL" id="JAQIOY010000003">
    <property type="protein sequence ID" value="MDA7425437.1"/>
    <property type="molecule type" value="Genomic_DNA"/>
</dbReference>
<organism evidence="8 9">
    <name type="scientific">Thalassococcus lentus</name>
    <dbReference type="NCBI Taxonomy" id="1210524"/>
    <lineage>
        <taxon>Bacteria</taxon>
        <taxon>Pseudomonadati</taxon>
        <taxon>Pseudomonadota</taxon>
        <taxon>Alphaproteobacteria</taxon>
        <taxon>Rhodobacterales</taxon>
        <taxon>Roseobacteraceae</taxon>
        <taxon>Thalassococcus</taxon>
    </lineage>
</organism>
<accession>A0ABT4XU01</accession>
<keyword evidence="5" id="KW-0864">Zinc transport</keyword>
<evidence type="ECO:0000256" key="1">
    <source>
        <dbReference type="ARBA" id="ARBA00011028"/>
    </source>
</evidence>
<dbReference type="PANTHER" id="PTHR42953:SF3">
    <property type="entry name" value="HIGH-AFFINITY ZINC UPTAKE SYSTEM PROTEIN ZNUA"/>
    <property type="match status" value="1"/>
</dbReference>
<keyword evidence="3" id="KW-0813">Transport</keyword>
<dbReference type="RefSeq" id="WP_271432776.1">
    <property type="nucleotide sequence ID" value="NZ_JAQIOY010000003.1"/>
</dbReference>
<evidence type="ECO:0000256" key="6">
    <source>
        <dbReference type="SAM" id="MobiDB-lite"/>
    </source>
</evidence>
<evidence type="ECO:0000256" key="3">
    <source>
        <dbReference type="ARBA" id="ARBA00022448"/>
    </source>
</evidence>
<evidence type="ECO:0000313" key="9">
    <source>
        <dbReference type="Proteomes" id="UP001210720"/>
    </source>
</evidence>
<feature type="compositionally biased region" description="Basic and acidic residues" evidence="6">
    <location>
        <begin position="120"/>
        <end position="207"/>
    </location>
</feature>
<dbReference type="InterPro" id="IPR006127">
    <property type="entry name" value="ZnuA-like"/>
</dbReference>
<evidence type="ECO:0000256" key="2">
    <source>
        <dbReference type="ARBA" id="ARBA00015915"/>
    </source>
</evidence>